<dbReference type="FunFam" id="1.10.10.520:FF:000001">
    <property type="entry name" value="NEDD8-activating enzyme E1 catalytic subunit"/>
    <property type="match status" value="1"/>
</dbReference>
<dbReference type="GO" id="GO:0019781">
    <property type="term" value="F:NEDD8 activating enzyme activity"/>
    <property type="evidence" value="ECO:0007669"/>
    <property type="project" value="UniProtKB-UniRule"/>
</dbReference>
<comment type="caution">
    <text evidence="13">The sequence shown here is derived from an EMBL/GenBank/DDBJ whole genome shotgun (WGS) entry which is preliminary data.</text>
</comment>
<dbReference type="InterPro" id="IPR023318">
    <property type="entry name" value="Ub_act_enz_dom_a_sf"/>
</dbReference>
<dbReference type="EC" id="6.2.1.64" evidence="8 11"/>
<keyword evidence="4 11" id="KW-0436">Ligase</keyword>
<evidence type="ECO:0000256" key="1">
    <source>
        <dbReference type="ARBA" id="ARBA00005032"/>
    </source>
</evidence>
<accession>A0A835ZFD4</accession>
<dbReference type="CDD" id="cd01488">
    <property type="entry name" value="Uba3_RUB"/>
    <property type="match status" value="1"/>
</dbReference>
<dbReference type="PANTHER" id="PTHR10953">
    <property type="entry name" value="UBIQUITIN-ACTIVATING ENZYME E1"/>
    <property type="match status" value="1"/>
</dbReference>
<dbReference type="SUPFAM" id="SSF69572">
    <property type="entry name" value="Activating enzymes of the ubiquitin-like proteins"/>
    <property type="match status" value="1"/>
</dbReference>
<dbReference type="InterPro" id="IPR035985">
    <property type="entry name" value="Ubiquitin-activating_enz"/>
</dbReference>
<dbReference type="Pfam" id="PF08825">
    <property type="entry name" value="E2_bind"/>
    <property type="match status" value="1"/>
</dbReference>
<keyword evidence="5 11" id="KW-0547">Nucleotide-binding</keyword>
<dbReference type="SMART" id="SM01181">
    <property type="entry name" value="E2_bind"/>
    <property type="match status" value="1"/>
</dbReference>
<comment type="similarity">
    <text evidence="2 11">Belongs to the ubiquitin-activating E1 family. UBA3 subfamily.</text>
</comment>
<dbReference type="Proteomes" id="UP000664859">
    <property type="component" value="Unassembled WGS sequence"/>
</dbReference>
<dbReference type="Pfam" id="PF00899">
    <property type="entry name" value="ThiF"/>
    <property type="match status" value="1"/>
</dbReference>
<feature type="domain" description="E2 binding" evidence="12">
    <location>
        <begin position="345"/>
        <end position="430"/>
    </location>
</feature>
<comment type="catalytic activity">
    <reaction evidence="9 11">
        <text>ATP + [NEDD8 protein] + [E1 NEDD8-activating enzyme]-L-cysteine = AMP + diphosphate + [E1 NEDD8-activating enzyme]-S-[NEDD8 protein]-yl-L-cysteine.</text>
        <dbReference type="EC" id="6.2.1.64"/>
    </reaction>
</comment>
<dbReference type="GO" id="GO:0045116">
    <property type="term" value="P:protein neddylation"/>
    <property type="evidence" value="ECO:0007669"/>
    <property type="project" value="UniProtKB-UniRule"/>
</dbReference>
<evidence type="ECO:0000259" key="12">
    <source>
        <dbReference type="SMART" id="SM01181"/>
    </source>
</evidence>
<evidence type="ECO:0000256" key="4">
    <source>
        <dbReference type="ARBA" id="ARBA00022598"/>
    </source>
</evidence>
<evidence type="ECO:0000256" key="2">
    <source>
        <dbReference type="ARBA" id="ARBA00006310"/>
    </source>
</evidence>
<dbReference type="GO" id="GO:0005634">
    <property type="term" value="C:nucleus"/>
    <property type="evidence" value="ECO:0007669"/>
    <property type="project" value="TreeGrafter"/>
</dbReference>
<dbReference type="EMBL" id="JAFCMP010000079">
    <property type="protein sequence ID" value="KAG5187953.1"/>
    <property type="molecule type" value="Genomic_DNA"/>
</dbReference>
<evidence type="ECO:0000256" key="5">
    <source>
        <dbReference type="ARBA" id="ARBA00022741"/>
    </source>
</evidence>
<evidence type="ECO:0000256" key="8">
    <source>
        <dbReference type="ARBA" id="ARBA00023624"/>
    </source>
</evidence>
<protein>
    <recommendedName>
        <fullName evidence="3 11">NEDD8-activating enzyme E1 catalytic subunit</fullName>
        <ecNumber evidence="8 11">6.2.1.64</ecNumber>
    </recommendedName>
</protein>
<organism evidence="13 14">
    <name type="scientific">Tribonema minus</name>
    <dbReference type="NCBI Taxonomy" id="303371"/>
    <lineage>
        <taxon>Eukaryota</taxon>
        <taxon>Sar</taxon>
        <taxon>Stramenopiles</taxon>
        <taxon>Ochrophyta</taxon>
        <taxon>PX clade</taxon>
        <taxon>Xanthophyceae</taxon>
        <taxon>Tribonematales</taxon>
        <taxon>Tribonemataceae</taxon>
        <taxon>Tribonema</taxon>
    </lineage>
</organism>
<dbReference type="InterPro" id="IPR045886">
    <property type="entry name" value="ThiF/MoeB/HesA"/>
</dbReference>
<dbReference type="InterPro" id="IPR030468">
    <property type="entry name" value="Uba3_N"/>
</dbReference>
<feature type="active site" description="Glycyl thioester intermediate" evidence="10">
    <location>
        <position position="211"/>
    </location>
</feature>
<evidence type="ECO:0000256" key="9">
    <source>
        <dbReference type="ARBA" id="ARBA00024626"/>
    </source>
</evidence>
<dbReference type="InterPro" id="IPR014929">
    <property type="entry name" value="E2-binding"/>
</dbReference>
<keyword evidence="14" id="KW-1185">Reference proteome</keyword>
<comment type="pathway">
    <text evidence="1 11">Protein modification; protein neddylation.</text>
</comment>
<sequence length="430" mass="46939">MDRLLLRSSPFGAETGALPIGEFEPGEEASARAWDALMGEDCKILVIGAGGLGCELLKDLALSGCRDITVIDVDTIDLSNLNRQFLFRMKDVGRPKAVVAAEFIEKRVPGCKVAAHHAKIQDFDGEFYSQFSVVVSGLDNVEARRWMNSMLCSLAEIDDDGNVIDPDTIIPFVDGGTEGFKGHARVILPRHTSCFECSLDLFPPQRVFPMCTIADTPRLPEHCISYAHLLQWPQAFPDKKLDKDDPEHMKWIHERAQERAEQHQIPDVTYMLTVGVVKNVIPAVASTNAVVSAACALEVVKLVTYAGHVLNTYLMYNGVTGVYGSTMALERRADCVVCGAPRRTFRVPAATTLRAFIADHLGGAALKIRKPSVTHPSRVLFMQAPPALRAQTEPNLDLPLSELCADGDELTVTDPAWGQGTALGAVIKFS</sequence>
<dbReference type="OrthoDB" id="10255449at2759"/>
<evidence type="ECO:0000256" key="6">
    <source>
        <dbReference type="ARBA" id="ARBA00022786"/>
    </source>
</evidence>
<reference evidence="13" key="1">
    <citation type="submission" date="2021-02" db="EMBL/GenBank/DDBJ databases">
        <title>First Annotated Genome of the Yellow-green Alga Tribonema minus.</title>
        <authorList>
            <person name="Mahan K.M."/>
        </authorList>
    </citation>
    <scope>NUCLEOTIDE SEQUENCE</scope>
    <source>
        <strain evidence="13">UTEX B ZZ1240</strain>
    </source>
</reference>
<evidence type="ECO:0000256" key="3">
    <source>
        <dbReference type="ARBA" id="ARBA00015203"/>
    </source>
</evidence>
<dbReference type="Gene3D" id="3.10.290.20">
    <property type="entry name" value="Ubiquitin-like 2 activating enzyme e1b. Chain: B, domain 3"/>
    <property type="match status" value="1"/>
</dbReference>
<keyword evidence="7 11" id="KW-0067">ATP-binding</keyword>
<dbReference type="PANTHER" id="PTHR10953:SF6">
    <property type="entry name" value="NEDD8-ACTIVATING ENZYME E1 CATALYTIC SUBUNIT"/>
    <property type="match status" value="1"/>
</dbReference>
<proteinExistence type="inferred from homology"/>
<dbReference type="AlphaFoldDB" id="A0A835ZFD4"/>
<evidence type="ECO:0000313" key="13">
    <source>
        <dbReference type="EMBL" id="KAG5187953.1"/>
    </source>
</evidence>
<evidence type="ECO:0000313" key="14">
    <source>
        <dbReference type="Proteomes" id="UP000664859"/>
    </source>
</evidence>
<gene>
    <name evidence="13" type="ORF">JKP88DRAFT_161436</name>
</gene>
<keyword evidence="6 11" id="KW-0833">Ubl conjugation pathway</keyword>
<dbReference type="Gene3D" id="3.40.50.720">
    <property type="entry name" value="NAD(P)-binding Rossmann-like Domain"/>
    <property type="match status" value="1"/>
</dbReference>
<evidence type="ECO:0000256" key="10">
    <source>
        <dbReference type="PROSITE-ProRule" id="PRU10132"/>
    </source>
</evidence>
<name>A0A835ZFD4_9STRA</name>
<evidence type="ECO:0000256" key="7">
    <source>
        <dbReference type="ARBA" id="ARBA00022840"/>
    </source>
</evidence>
<comment type="function">
    <text evidence="11">Catalytic subunit of the dimeric E1 enzyme, which activates NEDD8.</text>
</comment>
<dbReference type="GO" id="GO:0005524">
    <property type="term" value="F:ATP binding"/>
    <property type="evidence" value="ECO:0007669"/>
    <property type="project" value="UniProtKB-UniRule"/>
</dbReference>
<dbReference type="PROSITE" id="PS00865">
    <property type="entry name" value="UBIQUITIN_ACTIVAT_2"/>
    <property type="match status" value="1"/>
</dbReference>
<evidence type="ECO:0000256" key="11">
    <source>
        <dbReference type="RuleBase" id="RU368009"/>
    </source>
</evidence>
<dbReference type="InterPro" id="IPR033127">
    <property type="entry name" value="UBQ-activ_enz_E1_Cys_AS"/>
</dbReference>
<dbReference type="Gene3D" id="1.10.10.520">
    <property type="entry name" value="Ubiquitin activating enzymes (Uba3). Chain: B, domain 2"/>
    <property type="match status" value="1"/>
</dbReference>
<dbReference type="UniPathway" id="UPA00885"/>
<dbReference type="InterPro" id="IPR000594">
    <property type="entry name" value="ThiF_NAD_FAD-bd"/>
</dbReference>
<dbReference type="GO" id="GO:0005737">
    <property type="term" value="C:cytoplasm"/>
    <property type="evidence" value="ECO:0007669"/>
    <property type="project" value="TreeGrafter"/>
</dbReference>